<name>A0A7W2F8S3_9BURK</name>
<evidence type="ECO:0000313" key="1">
    <source>
        <dbReference type="EMBL" id="MBA5687220.1"/>
    </source>
</evidence>
<sequence>MTDDVSGVCYPKGDLRRMLAVLGAIEQLPQPTLTSISIALGFGPKGGHTVARLIEQARTQACVGISKSRFCFHIDSWGPFLQRDGAVMAWFGRRNAIAEVLEET</sequence>
<accession>A0A7W2F8S3</accession>
<gene>
    <name evidence="1" type="ORF">H3H39_09215</name>
</gene>
<dbReference type="RefSeq" id="WP_182153034.1">
    <property type="nucleotide sequence ID" value="NZ_JACEZU010000003.1"/>
</dbReference>
<evidence type="ECO:0000313" key="2">
    <source>
        <dbReference type="Proteomes" id="UP000573499"/>
    </source>
</evidence>
<keyword evidence="2" id="KW-1185">Reference proteome</keyword>
<comment type="caution">
    <text evidence="1">The sequence shown here is derived from an EMBL/GenBank/DDBJ whole genome shotgun (WGS) entry which is preliminary data.</text>
</comment>
<reference evidence="1 2" key="1">
    <citation type="submission" date="2020-07" db="EMBL/GenBank/DDBJ databases">
        <title>Novel species isolated from subtropical streams in China.</title>
        <authorList>
            <person name="Lu H."/>
        </authorList>
    </citation>
    <scope>NUCLEOTIDE SEQUENCE [LARGE SCALE GENOMIC DNA]</scope>
    <source>
        <strain evidence="1 2">LX47W</strain>
    </source>
</reference>
<protein>
    <submittedName>
        <fullName evidence="1">Uncharacterized protein</fullName>
    </submittedName>
</protein>
<organism evidence="1 2">
    <name type="scientific">Rugamonas apoptosis</name>
    <dbReference type="NCBI Taxonomy" id="2758570"/>
    <lineage>
        <taxon>Bacteria</taxon>
        <taxon>Pseudomonadati</taxon>
        <taxon>Pseudomonadota</taxon>
        <taxon>Betaproteobacteria</taxon>
        <taxon>Burkholderiales</taxon>
        <taxon>Oxalobacteraceae</taxon>
        <taxon>Telluria group</taxon>
        <taxon>Rugamonas</taxon>
    </lineage>
</organism>
<dbReference type="Proteomes" id="UP000573499">
    <property type="component" value="Unassembled WGS sequence"/>
</dbReference>
<dbReference type="AlphaFoldDB" id="A0A7W2F8S3"/>
<dbReference type="EMBL" id="JACEZU010000003">
    <property type="protein sequence ID" value="MBA5687220.1"/>
    <property type="molecule type" value="Genomic_DNA"/>
</dbReference>
<proteinExistence type="predicted"/>